<dbReference type="EMBL" id="AZBU02000006">
    <property type="protein sequence ID" value="TKR71645.1"/>
    <property type="molecule type" value="Genomic_DNA"/>
</dbReference>
<accession>A0A4V6A0H2</accession>
<dbReference type="AlphaFoldDB" id="A0A4V6A0H2"/>
<evidence type="ECO:0000256" key="4">
    <source>
        <dbReference type="ARBA" id="ARBA00022723"/>
    </source>
</evidence>
<sequence length="372" mass="42121">MPRCRWTDGWIEWKKSLETAPMKEESDPSIGPSDERRKPKHSSSWSTETTVADGESNTAAAASHYASRIFPPWLFAPPFLRPQQPAATHMIYAYPPHGFPMYPPQFGPPATPPPLNPAMMPPTRIPPMGHIPTPLFPPQQVYADWNKLLMAYQHSIVMHNMEKMKEASKPRTPEKSNFDFKSIGKSFENSSPSSEASSVSHLSSPILLPTSADPSSSFFRHSPYEKPPWFLLNNTKRGGGRSSRPKKEFICEYCKRKFTKSYNLLIHVRTHTDERPYPCDKCNKSFRRQDHLRDHRFIHEKDKPYVCEVCGKGFCQSRTLQTHKATHENNGPRRRSKSECTSPELPVFQNSASPTSSGSRSPGSPNSPDVSV</sequence>
<gene>
    <name evidence="16" type="ORF">L596_019211</name>
</gene>
<dbReference type="OrthoDB" id="9451254at2759"/>
<keyword evidence="17" id="KW-1185">Reference proteome</keyword>
<dbReference type="SUPFAM" id="SSF57667">
    <property type="entry name" value="beta-beta-alpha zinc fingers"/>
    <property type="match status" value="2"/>
</dbReference>
<dbReference type="GO" id="GO:0005634">
    <property type="term" value="C:nucleus"/>
    <property type="evidence" value="ECO:0007669"/>
    <property type="project" value="UniProtKB-SubCell"/>
</dbReference>
<evidence type="ECO:0000256" key="9">
    <source>
        <dbReference type="ARBA" id="ARBA00023125"/>
    </source>
</evidence>
<evidence type="ECO:0000256" key="12">
    <source>
        <dbReference type="ARBA" id="ARBA00038339"/>
    </source>
</evidence>
<feature type="region of interest" description="Disordered" evidence="14">
    <location>
        <begin position="323"/>
        <end position="372"/>
    </location>
</feature>
<keyword evidence="10" id="KW-0804">Transcription</keyword>
<evidence type="ECO:0000313" key="17">
    <source>
        <dbReference type="Proteomes" id="UP000298663"/>
    </source>
</evidence>
<evidence type="ECO:0000259" key="15">
    <source>
        <dbReference type="PROSITE" id="PS50157"/>
    </source>
</evidence>
<feature type="compositionally biased region" description="Basic and acidic residues" evidence="14">
    <location>
        <begin position="17"/>
        <end position="26"/>
    </location>
</feature>
<comment type="similarity">
    <text evidence="12">Belongs to the Odd C2H2-type zinc-finger protein family.</text>
</comment>
<feature type="compositionally biased region" description="Low complexity" evidence="14">
    <location>
        <begin position="350"/>
        <end position="372"/>
    </location>
</feature>
<dbReference type="Proteomes" id="UP000298663">
    <property type="component" value="Unassembled WGS sequence"/>
</dbReference>
<dbReference type="InterPro" id="IPR013087">
    <property type="entry name" value="Znf_C2H2_type"/>
</dbReference>
<evidence type="ECO:0000256" key="1">
    <source>
        <dbReference type="ARBA" id="ARBA00003767"/>
    </source>
</evidence>
<reference evidence="16 17" key="1">
    <citation type="journal article" date="2015" name="Genome Biol.">
        <title>Comparative genomics of Steinernema reveals deeply conserved gene regulatory networks.</title>
        <authorList>
            <person name="Dillman A.R."/>
            <person name="Macchietto M."/>
            <person name="Porter C.F."/>
            <person name="Rogers A."/>
            <person name="Williams B."/>
            <person name="Antoshechkin I."/>
            <person name="Lee M.M."/>
            <person name="Goodwin Z."/>
            <person name="Lu X."/>
            <person name="Lewis E.E."/>
            <person name="Goodrich-Blair H."/>
            <person name="Stock S.P."/>
            <person name="Adams B.J."/>
            <person name="Sternberg P.W."/>
            <person name="Mortazavi A."/>
        </authorList>
    </citation>
    <scope>NUCLEOTIDE SEQUENCE [LARGE SCALE GENOMIC DNA]</scope>
    <source>
        <strain evidence="16 17">ALL</strain>
    </source>
</reference>
<comment type="function">
    <text evidence="1">May be involved in transcriptional regulation.</text>
</comment>
<comment type="caution">
    <text evidence="16">The sequence shown here is derived from an EMBL/GenBank/DDBJ whole genome shotgun (WGS) entry which is preliminary data.</text>
</comment>
<dbReference type="Pfam" id="PF00096">
    <property type="entry name" value="zf-C2H2"/>
    <property type="match status" value="3"/>
</dbReference>
<dbReference type="GO" id="GO:0000977">
    <property type="term" value="F:RNA polymerase II transcription regulatory region sequence-specific DNA binding"/>
    <property type="evidence" value="ECO:0007669"/>
    <property type="project" value="TreeGrafter"/>
</dbReference>
<evidence type="ECO:0000256" key="6">
    <source>
        <dbReference type="ARBA" id="ARBA00022771"/>
    </source>
</evidence>
<dbReference type="FunFam" id="3.30.160.60:FF:000090">
    <property type="entry name" value="Odd-skipped-related transciption factor 2"/>
    <property type="match status" value="1"/>
</dbReference>
<evidence type="ECO:0000313" key="16">
    <source>
        <dbReference type="EMBL" id="TKR71645.1"/>
    </source>
</evidence>
<feature type="domain" description="C2H2-type" evidence="15">
    <location>
        <begin position="249"/>
        <end position="276"/>
    </location>
</feature>
<dbReference type="STRING" id="34508.A0A4V6A0H2"/>
<dbReference type="InterPro" id="IPR036236">
    <property type="entry name" value="Znf_C2H2_sf"/>
</dbReference>
<keyword evidence="11" id="KW-0539">Nucleus</keyword>
<feature type="region of interest" description="Disordered" evidence="14">
    <location>
        <begin position="163"/>
        <end position="183"/>
    </location>
</feature>
<name>A0A4V6A0H2_STECR</name>
<dbReference type="PANTHER" id="PTHR14196">
    <property type="entry name" value="ODD-SKIPPED - RELATED"/>
    <property type="match status" value="1"/>
</dbReference>
<dbReference type="PROSITE" id="PS00028">
    <property type="entry name" value="ZINC_FINGER_C2H2_1"/>
    <property type="match status" value="3"/>
</dbReference>
<keyword evidence="6 13" id="KW-0863">Zinc-finger</keyword>
<keyword evidence="9" id="KW-0238">DNA-binding</keyword>
<dbReference type="FunFam" id="3.30.160.60:FF:000311">
    <property type="entry name" value="protein odd-skipped-related 2 isoform X1"/>
    <property type="match status" value="1"/>
</dbReference>
<reference evidence="16 17" key="2">
    <citation type="journal article" date="2019" name="G3 (Bethesda)">
        <title>Hybrid Assembly of the Genome of the Entomopathogenic Nematode Steinernema carpocapsae Identifies the X-Chromosome.</title>
        <authorList>
            <person name="Serra L."/>
            <person name="Macchietto M."/>
            <person name="Macias-Munoz A."/>
            <person name="McGill C.J."/>
            <person name="Rodriguez I.M."/>
            <person name="Rodriguez B."/>
            <person name="Murad R."/>
            <person name="Mortazavi A."/>
        </authorList>
    </citation>
    <scope>NUCLEOTIDE SEQUENCE [LARGE SCALE GENOMIC DNA]</scope>
    <source>
        <strain evidence="16 17">ALL</strain>
    </source>
</reference>
<feature type="region of interest" description="Disordered" evidence="14">
    <location>
        <begin position="17"/>
        <end position="58"/>
    </location>
</feature>
<dbReference type="FunFam" id="3.30.160.60:FF:001576">
    <property type="entry name" value="HKR1, GLI-Kruppel zinc finger family member"/>
    <property type="match status" value="1"/>
</dbReference>
<dbReference type="Gene3D" id="3.30.160.60">
    <property type="entry name" value="Classic Zinc Finger"/>
    <property type="match status" value="3"/>
</dbReference>
<dbReference type="PROSITE" id="PS50157">
    <property type="entry name" value="ZINC_FINGER_C2H2_2"/>
    <property type="match status" value="3"/>
</dbReference>
<keyword evidence="7" id="KW-0862">Zinc</keyword>
<evidence type="ECO:0000256" key="8">
    <source>
        <dbReference type="ARBA" id="ARBA00023015"/>
    </source>
</evidence>
<dbReference type="GO" id="GO:0008270">
    <property type="term" value="F:zinc ion binding"/>
    <property type="evidence" value="ECO:0007669"/>
    <property type="project" value="UniProtKB-KW"/>
</dbReference>
<protein>
    <recommendedName>
        <fullName evidence="15">C2H2-type domain-containing protein</fullName>
    </recommendedName>
</protein>
<dbReference type="PANTHER" id="PTHR14196:SF0">
    <property type="entry name" value="PROTEIN BOWEL"/>
    <property type="match status" value="1"/>
</dbReference>
<evidence type="ECO:0000256" key="2">
    <source>
        <dbReference type="ARBA" id="ARBA00004123"/>
    </source>
</evidence>
<organism evidence="16 17">
    <name type="scientific">Steinernema carpocapsae</name>
    <name type="common">Entomopathogenic nematode</name>
    <dbReference type="NCBI Taxonomy" id="34508"/>
    <lineage>
        <taxon>Eukaryota</taxon>
        <taxon>Metazoa</taxon>
        <taxon>Ecdysozoa</taxon>
        <taxon>Nematoda</taxon>
        <taxon>Chromadorea</taxon>
        <taxon>Rhabditida</taxon>
        <taxon>Tylenchina</taxon>
        <taxon>Panagrolaimomorpha</taxon>
        <taxon>Strongyloidoidea</taxon>
        <taxon>Steinernematidae</taxon>
        <taxon>Steinernema</taxon>
    </lineage>
</organism>
<evidence type="ECO:0000256" key="3">
    <source>
        <dbReference type="ARBA" id="ARBA00006991"/>
    </source>
</evidence>
<keyword evidence="5" id="KW-0677">Repeat</keyword>
<dbReference type="InterPro" id="IPR050717">
    <property type="entry name" value="C2H2-ZF_Transcription_Reg"/>
</dbReference>
<evidence type="ECO:0000256" key="5">
    <source>
        <dbReference type="ARBA" id="ARBA00022737"/>
    </source>
</evidence>
<feature type="domain" description="C2H2-type" evidence="15">
    <location>
        <begin position="277"/>
        <end position="304"/>
    </location>
</feature>
<evidence type="ECO:0000256" key="13">
    <source>
        <dbReference type="PROSITE-ProRule" id="PRU00042"/>
    </source>
</evidence>
<feature type="compositionally biased region" description="Polar residues" evidence="14">
    <location>
        <begin position="42"/>
        <end position="58"/>
    </location>
</feature>
<evidence type="ECO:0000256" key="11">
    <source>
        <dbReference type="ARBA" id="ARBA00023242"/>
    </source>
</evidence>
<feature type="compositionally biased region" description="Basic and acidic residues" evidence="14">
    <location>
        <begin position="163"/>
        <end position="178"/>
    </location>
</feature>
<evidence type="ECO:0000256" key="14">
    <source>
        <dbReference type="SAM" id="MobiDB-lite"/>
    </source>
</evidence>
<evidence type="ECO:0000256" key="7">
    <source>
        <dbReference type="ARBA" id="ARBA00022833"/>
    </source>
</evidence>
<keyword evidence="4" id="KW-0479">Metal-binding</keyword>
<comment type="subcellular location">
    <subcellularLocation>
        <location evidence="2">Nucleus</location>
    </subcellularLocation>
</comment>
<comment type="similarity">
    <text evidence="3">Belongs to the krueppel C2H2-type zinc-finger protein family.</text>
</comment>
<dbReference type="SMART" id="SM00355">
    <property type="entry name" value="ZnF_C2H2"/>
    <property type="match status" value="3"/>
</dbReference>
<keyword evidence="8" id="KW-0805">Transcription regulation</keyword>
<dbReference type="GO" id="GO:0000981">
    <property type="term" value="F:DNA-binding transcription factor activity, RNA polymerase II-specific"/>
    <property type="evidence" value="ECO:0007669"/>
    <property type="project" value="TreeGrafter"/>
</dbReference>
<proteinExistence type="inferred from homology"/>
<feature type="domain" description="C2H2-type" evidence="15">
    <location>
        <begin position="305"/>
        <end position="332"/>
    </location>
</feature>
<evidence type="ECO:0000256" key="10">
    <source>
        <dbReference type="ARBA" id="ARBA00023163"/>
    </source>
</evidence>